<dbReference type="EMBL" id="KV429125">
    <property type="protein sequence ID" value="KZT64564.1"/>
    <property type="molecule type" value="Genomic_DNA"/>
</dbReference>
<sequence>MANTVTSKPEPYWFLHKQLEQEGIIVESIVPSQKTPNLYFQFVCPRLGAYVISLYYDGCKKAILETHLGRDDLLAMLERNEHVLNLDYVQFNIPRIYGFLDKLFA</sequence>
<dbReference type="STRING" id="1314783.A0A165LL56"/>
<proteinExistence type="predicted"/>
<accession>A0A165LL56</accession>
<reference evidence="1 2" key="1">
    <citation type="journal article" date="2016" name="Mol. Biol. Evol.">
        <title>Comparative Genomics of Early-Diverging Mushroom-Forming Fungi Provides Insights into the Origins of Lignocellulose Decay Capabilities.</title>
        <authorList>
            <person name="Nagy L.G."/>
            <person name="Riley R."/>
            <person name="Tritt A."/>
            <person name="Adam C."/>
            <person name="Daum C."/>
            <person name="Floudas D."/>
            <person name="Sun H."/>
            <person name="Yadav J.S."/>
            <person name="Pangilinan J."/>
            <person name="Larsson K.H."/>
            <person name="Matsuura K."/>
            <person name="Barry K."/>
            <person name="Labutti K."/>
            <person name="Kuo R."/>
            <person name="Ohm R.A."/>
            <person name="Bhattacharya S.S."/>
            <person name="Shirouzu T."/>
            <person name="Yoshinaga Y."/>
            <person name="Martin F.M."/>
            <person name="Grigoriev I.V."/>
            <person name="Hibbett D.S."/>
        </authorList>
    </citation>
    <scope>NUCLEOTIDE SEQUENCE [LARGE SCALE GENOMIC DNA]</scope>
    <source>
        <strain evidence="1 2">L-15889</strain>
    </source>
</reference>
<evidence type="ECO:0000313" key="1">
    <source>
        <dbReference type="EMBL" id="KZT64564.1"/>
    </source>
</evidence>
<dbReference type="Proteomes" id="UP000076727">
    <property type="component" value="Unassembled WGS sequence"/>
</dbReference>
<name>A0A165LL56_9APHY</name>
<keyword evidence="2" id="KW-1185">Reference proteome</keyword>
<dbReference type="SUPFAM" id="SSF143885">
    <property type="entry name" value="RGC domain-like"/>
    <property type="match status" value="1"/>
</dbReference>
<dbReference type="OrthoDB" id="775356at2759"/>
<dbReference type="AlphaFoldDB" id="A0A165LL56"/>
<evidence type="ECO:0000313" key="2">
    <source>
        <dbReference type="Proteomes" id="UP000076727"/>
    </source>
</evidence>
<organism evidence="1 2">
    <name type="scientific">Daedalea quercina L-15889</name>
    <dbReference type="NCBI Taxonomy" id="1314783"/>
    <lineage>
        <taxon>Eukaryota</taxon>
        <taxon>Fungi</taxon>
        <taxon>Dikarya</taxon>
        <taxon>Basidiomycota</taxon>
        <taxon>Agaricomycotina</taxon>
        <taxon>Agaricomycetes</taxon>
        <taxon>Polyporales</taxon>
        <taxon>Fomitopsis</taxon>
    </lineage>
</organism>
<gene>
    <name evidence="1" type="ORF">DAEQUDRAFT_678419</name>
</gene>
<protein>
    <submittedName>
        <fullName evidence="1">Uncharacterized protein</fullName>
    </submittedName>
</protein>